<reference evidence="2 3" key="1">
    <citation type="submission" date="2020-04" db="EMBL/GenBank/DDBJ databases">
        <title>MicrobeNet Type strains.</title>
        <authorList>
            <person name="Nicholson A.C."/>
        </authorList>
    </citation>
    <scope>NUCLEOTIDE SEQUENCE [LARGE SCALE GENOMIC DNA]</scope>
    <source>
        <strain evidence="2 3">ATCC BAA-788</strain>
    </source>
</reference>
<dbReference type="AlphaFoldDB" id="A0A7X6KUI4"/>
<dbReference type="Pfam" id="PF06224">
    <property type="entry name" value="AlkZ-like"/>
    <property type="match status" value="1"/>
</dbReference>
<evidence type="ECO:0000256" key="1">
    <source>
        <dbReference type="SAM" id="MobiDB-lite"/>
    </source>
</evidence>
<proteinExistence type="predicted"/>
<dbReference type="InterPro" id="IPR009351">
    <property type="entry name" value="AlkZ-like"/>
</dbReference>
<comment type="caution">
    <text evidence="2">The sequence shown here is derived from an EMBL/GenBank/DDBJ whole genome shotgun (WGS) entry which is preliminary data.</text>
</comment>
<dbReference type="PANTHER" id="PTHR30528">
    <property type="entry name" value="CYTOPLASMIC PROTEIN"/>
    <property type="match status" value="1"/>
</dbReference>
<dbReference type="Proteomes" id="UP000581206">
    <property type="component" value="Unassembled WGS sequence"/>
</dbReference>
<evidence type="ECO:0000313" key="2">
    <source>
        <dbReference type="EMBL" id="NKY22566.1"/>
    </source>
</evidence>
<name>A0A7X6KUI4_9CELL</name>
<dbReference type="PANTHER" id="PTHR30528:SF0">
    <property type="entry name" value="CYTOPLASMIC PROTEIN"/>
    <property type="match status" value="1"/>
</dbReference>
<feature type="compositionally biased region" description="Basic residues" evidence="1">
    <location>
        <begin position="16"/>
        <end position="28"/>
    </location>
</feature>
<protein>
    <submittedName>
        <fullName evidence="2">Winged helix-turn-helix domain-containing protein</fullName>
    </submittedName>
</protein>
<dbReference type="EMBL" id="JAAXOX010000003">
    <property type="protein sequence ID" value="NKY22566.1"/>
    <property type="molecule type" value="Genomic_DNA"/>
</dbReference>
<evidence type="ECO:0000313" key="3">
    <source>
        <dbReference type="Proteomes" id="UP000581206"/>
    </source>
</evidence>
<feature type="region of interest" description="Disordered" evidence="1">
    <location>
        <begin position="1"/>
        <end position="82"/>
    </location>
</feature>
<gene>
    <name evidence="2" type="ORF">HGA03_07775</name>
</gene>
<feature type="compositionally biased region" description="Polar residues" evidence="1">
    <location>
        <begin position="57"/>
        <end position="76"/>
    </location>
</feature>
<keyword evidence="3" id="KW-1185">Reference proteome</keyword>
<organism evidence="2 3">
    <name type="scientific">Cellulomonas denverensis</name>
    <dbReference type="NCBI Taxonomy" id="264297"/>
    <lineage>
        <taxon>Bacteria</taxon>
        <taxon>Bacillati</taxon>
        <taxon>Actinomycetota</taxon>
        <taxon>Actinomycetes</taxon>
        <taxon>Micrococcales</taxon>
        <taxon>Cellulomonadaceae</taxon>
        <taxon>Cellulomonas</taxon>
    </lineage>
</organism>
<accession>A0A7X6KUI4</accession>
<sequence>MTPGASSRPLPDLRSHARRPAHAHRPAHARYPGRPPGPFPLRGRRVDVGAGGHDVPVTSTTGAPSRTRARTQSGTSRGPLRPVESLSLSQARRIALRAQGLDRPRRSRTGPVTMRHFQQVIDRLGLLQIDSVNVLARAHLMPVFSRLGPYDTALIDRASGRAPRRLVETWAHEASYVPPETYALLGWRRRAYQQYAWGSIRDVPLRHSPLVGEILAMIAAEGPMTAREVHLRVEGEGPRERDQWGWNWTAAKHVLEYLFFTGQVTAARRNAQFERCYDLTERVLPPQVLAAPEPEDAEAIRRLVAIAARAHGVATERCLLDYFRIKGADGHRAVTELVEAGELVPVAVEGWDRPVLLHAEAELPRRATGRALLSPFDPLVFERRRLEELFGLRYRIEIYVPEAKRVHGYYVLPFLHGERPAALVDLKADRSAGVLRVLAAHPTPPGSGRGTPDAGELVADLAAELALMASWLGLDRVEVAEPARGDLAPRLAAMLPRR</sequence>